<dbReference type="InterPro" id="IPR013108">
    <property type="entry name" value="Amidohydro_3"/>
</dbReference>
<feature type="domain" description="Amidohydrolase 3" evidence="2">
    <location>
        <begin position="54"/>
        <end position="212"/>
    </location>
</feature>
<reference evidence="3 4" key="1">
    <citation type="submission" date="2018-01" db="EMBL/GenBank/DDBJ databases">
        <authorList>
            <person name="Clerissi C."/>
        </authorList>
    </citation>
    <scope>NUCLEOTIDE SEQUENCE [LARGE SCALE GENOMIC DNA]</scope>
    <source>
        <strain evidence="3">Cupriavidus taiwanensis STM 3521</strain>
    </source>
</reference>
<dbReference type="EMBL" id="OFSP01000039">
    <property type="protein sequence ID" value="SOY68973.1"/>
    <property type="molecule type" value="Genomic_DNA"/>
</dbReference>
<dbReference type="GO" id="GO:0047422">
    <property type="term" value="F:N-acyl-D-aspartate deacylase activity"/>
    <property type="evidence" value="ECO:0007669"/>
    <property type="project" value="UniProtKB-EC"/>
</dbReference>
<dbReference type="CDD" id="cd01297">
    <property type="entry name" value="D-aminoacylase"/>
    <property type="match status" value="1"/>
</dbReference>
<dbReference type="SUPFAM" id="SSF51556">
    <property type="entry name" value="Metallo-dependent hydrolases"/>
    <property type="match status" value="1"/>
</dbReference>
<dbReference type="InterPro" id="IPR011059">
    <property type="entry name" value="Metal-dep_hydrolase_composite"/>
</dbReference>
<dbReference type="Gene3D" id="3.20.20.140">
    <property type="entry name" value="Metal-dependent hydrolases"/>
    <property type="match status" value="1"/>
</dbReference>
<dbReference type="RefSeq" id="WP_116341393.1">
    <property type="nucleotide sequence ID" value="NZ_LT976857.1"/>
</dbReference>
<feature type="domain" description="Amidohydrolase 3" evidence="2">
    <location>
        <begin position="260"/>
        <end position="466"/>
    </location>
</feature>
<protein>
    <submittedName>
        <fullName evidence="3">N-acyl-D-aspartate deacylase (N-acyl-D-aspartate amidohydrolase)</fullName>
        <ecNumber evidence="3">3.5.1.83</ecNumber>
    </submittedName>
</protein>
<dbReference type="AlphaFoldDB" id="A0A975XGB9"/>
<dbReference type="InterPro" id="IPR023100">
    <property type="entry name" value="D-aminoacylase_insert_dom_sf"/>
</dbReference>
<proteinExistence type="predicted"/>
<comment type="caution">
    <text evidence="3">The sequence shown here is derived from an EMBL/GenBank/DDBJ whole genome shotgun (WGS) entry which is preliminary data.</text>
</comment>
<name>A0A975XGB9_9BURK</name>
<keyword evidence="1 3" id="KW-0378">Hydrolase</keyword>
<evidence type="ECO:0000259" key="2">
    <source>
        <dbReference type="Pfam" id="PF07969"/>
    </source>
</evidence>
<dbReference type="PANTHER" id="PTHR11113">
    <property type="entry name" value="N-ACETYLGLUCOSAMINE-6-PHOSPHATE DEACETYLASE"/>
    <property type="match status" value="1"/>
</dbReference>
<dbReference type="EC" id="3.5.1.83" evidence="3"/>
<evidence type="ECO:0000256" key="1">
    <source>
        <dbReference type="ARBA" id="ARBA00022801"/>
    </source>
</evidence>
<dbReference type="InterPro" id="IPR032466">
    <property type="entry name" value="Metal_Hydrolase"/>
</dbReference>
<evidence type="ECO:0000313" key="3">
    <source>
        <dbReference type="EMBL" id="SOY68973.1"/>
    </source>
</evidence>
<dbReference type="Gene3D" id="2.30.40.10">
    <property type="entry name" value="Urease, subunit C, domain 1"/>
    <property type="match status" value="1"/>
</dbReference>
<dbReference type="Gene3D" id="3.30.1490.130">
    <property type="entry name" value="D-aminoacylase. Domain 3"/>
    <property type="match status" value="1"/>
</dbReference>
<dbReference type="SUPFAM" id="SSF51338">
    <property type="entry name" value="Composite domain of metallo-dependent hydrolases"/>
    <property type="match status" value="1"/>
</dbReference>
<organism evidence="3 4">
    <name type="scientific">Cupriavidus taiwanensis</name>
    <dbReference type="NCBI Taxonomy" id="164546"/>
    <lineage>
        <taxon>Bacteria</taxon>
        <taxon>Pseudomonadati</taxon>
        <taxon>Pseudomonadota</taxon>
        <taxon>Betaproteobacteria</taxon>
        <taxon>Burkholderiales</taxon>
        <taxon>Burkholderiaceae</taxon>
        <taxon>Cupriavidus</taxon>
    </lineage>
</organism>
<dbReference type="Pfam" id="PF07969">
    <property type="entry name" value="Amidohydro_3"/>
    <property type="match status" value="2"/>
</dbReference>
<accession>A0A975XGB9</accession>
<sequence>MASPPAAPRRADLIFRNATVVDGTGADRRLADVAVAGDRIVAVGDCGGIAADHTVDATGRVLAPGFIDAHTHDDGYLLVHRDMTPKVSQGITTVVTGNCGISVAPLVSSAPPQPLDLLGPPALFRFETFAQWLDALRAAPANVNVVPLLGHSTLRVRAMPQLDRSASDAEIAAMREEVGLALGAGAFGVSTGTFYPPAAAATEAEIIAVCEPVRTHGGIYSTHLRDETDAIVPSIEEALRIGRALDCPVVFSHHKVAGKRNHGRSTETLGRLAEAARLQPLCLDCHPYPATSTMLRLDRVRQSTRTLITWSTGYPAAGGRDFHELMQELGLDEEALLARLRPAAAIYFIMDERDVARIAQFPLTIFGSDGLPFDPRPHPRQWGTFPRILARMVREDRLMTLEAAIHKMSGLAAQQYGLEHRGRIAPGAFADLVLFDAQRVQDRATFEDPLQLSTGIDGVWVNGAQVWQQSAQGGGEDRAGSALPAFSGRVLRRTATDHTATTTPS</sequence>
<gene>
    <name evidence="3" type="ORF">CBM2589_A90443</name>
</gene>
<dbReference type="Proteomes" id="UP000256297">
    <property type="component" value="Chromosome CBM2589_a"/>
</dbReference>
<evidence type="ECO:0000313" key="4">
    <source>
        <dbReference type="Proteomes" id="UP000256297"/>
    </source>
</evidence>